<feature type="coiled-coil region" evidence="1">
    <location>
        <begin position="205"/>
        <end position="249"/>
    </location>
</feature>
<dbReference type="Ensembl" id="ENSVURT00010026920.1">
    <property type="protein sequence ID" value="ENSVURP00010023652.1"/>
    <property type="gene ID" value="ENSVURG00010018124.1"/>
</dbReference>
<accession>A0A4X2LS07</accession>
<dbReference type="GO" id="GO:0007283">
    <property type="term" value="P:spermatogenesis"/>
    <property type="evidence" value="ECO:0007669"/>
    <property type="project" value="Ensembl"/>
</dbReference>
<name>A0A4X2LS07_VOMUR</name>
<feature type="region of interest" description="Disordered" evidence="2">
    <location>
        <begin position="287"/>
        <end position="315"/>
    </location>
</feature>
<dbReference type="AlphaFoldDB" id="A0A4X2LS07"/>
<feature type="compositionally biased region" description="Basic and acidic residues" evidence="2">
    <location>
        <begin position="289"/>
        <end position="301"/>
    </location>
</feature>
<reference evidence="3" key="2">
    <citation type="submission" date="2025-08" db="UniProtKB">
        <authorList>
            <consortium name="Ensembl"/>
        </authorList>
    </citation>
    <scope>IDENTIFICATION</scope>
</reference>
<keyword evidence="1" id="KW-0175">Coiled coil</keyword>
<feature type="region of interest" description="Disordered" evidence="2">
    <location>
        <begin position="558"/>
        <end position="584"/>
    </location>
</feature>
<gene>
    <name evidence="3" type="primary">C14orf39</name>
</gene>
<dbReference type="GO" id="GO:0000801">
    <property type="term" value="C:central element"/>
    <property type="evidence" value="ECO:0007669"/>
    <property type="project" value="Ensembl"/>
</dbReference>
<evidence type="ECO:0000313" key="4">
    <source>
        <dbReference type="Proteomes" id="UP000314987"/>
    </source>
</evidence>
<sequence length="584" mass="67924">MTDQFIALDKLLLELVFQSEQDSNAKEDAKQQITLLCTNIREIKRNIFTLHDKINTIDDEIAHYSKDSKYMKGDHTNWRPTHDVLHKHEEYLQDQLQKQQETTEKDKKMYHEYVRQYKDVLKQYQLQYSETPLAQEYYKNKTEMEEIKNRILTCTEQCKIKEAILMERSVPAPFKSLPQWTLQIVHLRSKTEDILKRASTFIHKSSKLKEEADEIERKINYLNQQTARISETKNLSEILEEKSKELKKTKEFKDRIFEEHGYFRVLDENLQNSQPFLPYSSQNLVRPVSSERHFSEPRGTDEKEESSSSNSTLARIDFRPKRKAILEFDDCVRNKYSKVSALRSTQNLMQFRSLILEKQSSYKQTFDKGSTDSECGEKETERELKDSPDIPQDGHREHMGKLAEDNHDETEENTEKFPSTPEMPQFLRTPEFLKTPECVEKLEFSKSPSSELNRLRNIGLEAKSQKTPHAFSFLMGSSTSPGFNLFESSEFGNENLPDQFDENYSSGNLNPASSQKDIGGLFGKLEGEDTFTFPFSSEPSTHTFGDGKDDFSFSFSFGQDQHSSHSSSSNSFPSSQNSKQFTFF</sequence>
<feature type="compositionally biased region" description="Basic and acidic residues" evidence="2">
    <location>
        <begin position="365"/>
        <end position="405"/>
    </location>
</feature>
<dbReference type="GeneTree" id="ENSGT00390000010439"/>
<dbReference type="GO" id="GO:0010705">
    <property type="term" value="P:meiotic DNA double-strand break processing involved in reciprocal meiotic recombination"/>
    <property type="evidence" value="ECO:0007669"/>
    <property type="project" value="Ensembl"/>
</dbReference>
<dbReference type="PANTHER" id="PTHR35449:SF1">
    <property type="entry name" value="PROTEIN SIX6OS1"/>
    <property type="match status" value="1"/>
</dbReference>
<feature type="region of interest" description="Disordered" evidence="2">
    <location>
        <begin position="363"/>
        <end position="427"/>
    </location>
</feature>
<organism evidence="3 4">
    <name type="scientific">Vombatus ursinus</name>
    <name type="common">Common wombat</name>
    <dbReference type="NCBI Taxonomy" id="29139"/>
    <lineage>
        <taxon>Eukaryota</taxon>
        <taxon>Metazoa</taxon>
        <taxon>Chordata</taxon>
        <taxon>Craniata</taxon>
        <taxon>Vertebrata</taxon>
        <taxon>Euteleostomi</taxon>
        <taxon>Mammalia</taxon>
        <taxon>Metatheria</taxon>
        <taxon>Diprotodontia</taxon>
        <taxon>Vombatidae</taxon>
        <taxon>Vombatus</taxon>
    </lineage>
</organism>
<proteinExistence type="predicted"/>
<dbReference type="PANTHER" id="PTHR35449">
    <property type="entry name" value="PROTEIN SIX6OS1"/>
    <property type="match status" value="1"/>
</dbReference>
<evidence type="ECO:0000256" key="1">
    <source>
        <dbReference type="SAM" id="Coils"/>
    </source>
</evidence>
<protein>
    <submittedName>
        <fullName evidence="3">Chromosome 14 open reading frame 39</fullName>
    </submittedName>
</protein>
<evidence type="ECO:0000313" key="3">
    <source>
        <dbReference type="Ensembl" id="ENSVURP00010023652.1"/>
    </source>
</evidence>
<dbReference type="STRING" id="29139.ENSVURP00010023652"/>
<keyword evidence="4" id="KW-1185">Reference proteome</keyword>
<dbReference type="Pfam" id="PF15676">
    <property type="entry name" value="S6OS1"/>
    <property type="match status" value="1"/>
</dbReference>
<reference evidence="3" key="3">
    <citation type="submission" date="2025-09" db="UniProtKB">
        <authorList>
            <consortium name="Ensembl"/>
        </authorList>
    </citation>
    <scope>IDENTIFICATION</scope>
</reference>
<reference evidence="4" key="1">
    <citation type="submission" date="2018-12" db="EMBL/GenBank/DDBJ databases">
        <authorList>
            <person name="Yazar S."/>
        </authorList>
    </citation>
    <scope>NUCLEOTIDE SEQUENCE [LARGE SCALE GENOMIC DNA]</scope>
</reference>
<dbReference type="OMA" id="TKWTLNI"/>
<dbReference type="InterPro" id="IPR031380">
    <property type="entry name" value="SIX6OS1"/>
</dbReference>
<dbReference type="GO" id="GO:0048477">
    <property type="term" value="P:oogenesis"/>
    <property type="evidence" value="ECO:0007669"/>
    <property type="project" value="Ensembl"/>
</dbReference>
<evidence type="ECO:0000256" key="2">
    <source>
        <dbReference type="SAM" id="MobiDB-lite"/>
    </source>
</evidence>
<dbReference type="Proteomes" id="UP000314987">
    <property type="component" value="Unassembled WGS sequence"/>
</dbReference>
<dbReference type="GO" id="GO:0007130">
    <property type="term" value="P:synaptonemal complex assembly"/>
    <property type="evidence" value="ECO:0007669"/>
    <property type="project" value="Ensembl"/>
</dbReference>